<dbReference type="SUPFAM" id="SSF54523">
    <property type="entry name" value="Pili subunits"/>
    <property type="match status" value="1"/>
</dbReference>
<dbReference type="InterPro" id="IPR012902">
    <property type="entry name" value="N_methyl_site"/>
</dbReference>
<dbReference type="EMBL" id="JAGRQH010000010">
    <property type="protein sequence ID" value="MBR0560593.1"/>
    <property type="molecule type" value="Genomic_DNA"/>
</dbReference>
<evidence type="ECO:0000313" key="2">
    <source>
        <dbReference type="EMBL" id="MBR0560593.1"/>
    </source>
</evidence>
<dbReference type="Pfam" id="PF07963">
    <property type="entry name" value="N_methyl"/>
    <property type="match status" value="1"/>
</dbReference>
<protein>
    <submittedName>
        <fullName evidence="2">Prepilin-type N-terminal cleavage/methylation domain-containing protein</fullName>
    </submittedName>
</protein>
<name>A0ABS5E9K7_9PROT</name>
<dbReference type="InterPro" id="IPR045584">
    <property type="entry name" value="Pilin-like"/>
</dbReference>
<dbReference type="PROSITE" id="PS00409">
    <property type="entry name" value="PROKAR_NTER_METHYL"/>
    <property type="match status" value="1"/>
</dbReference>
<accession>A0ABS5E9K7</accession>
<gene>
    <name evidence="2" type="ORF">KB213_11085</name>
</gene>
<dbReference type="NCBIfam" id="TIGR02532">
    <property type="entry name" value="IV_pilin_GFxxxE"/>
    <property type="match status" value="1"/>
</dbReference>
<keyword evidence="1" id="KW-0472">Membrane</keyword>
<organism evidence="2 3">
    <name type="scientific">Neokomagataea anthophila</name>
    <dbReference type="NCBI Taxonomy" id="2826925"/>
    <lineage>
        <taxon>Bacteria</taxon>
        <taxon>Pseudomonadati</taxon>
        <taxon>Pseudomonadota</taxon>
        <taxon>Alphaproteobacteria</taxon>
        <taxon>Acetobacterales</taxon>
        <taxon>Acetobacteraceae</taxon>
        <taxon>Neokomagataea</taxon>
    </lineage>
</organism>
<feature type="transmembrane region" description="Helical" evidence="1">
    <location>
        <begin position="20"/>
        <end position="42"/>
    </location>
</feature>
<sequence length="159" mass="17312">MRGHGLYPVKEKTSLSGCDAGFTLLEMLVVLVIAGLLIGLVLTRGPLRSDAMTFSDGRLRVVSALQAARREAMLQGHDVMMQFDVPSRTVSVMDGLHVMVEPLVTPVEVSSDQSVERITEHFSADGTAEGMPIVLHYGRLRARITLSPMTGRIMVQNHG</sequence>
<reference evidence="2 3" key="1">
    <citation type="submission" date="2021-04" db="EMBL/GenBank/DDBJ databases">
        <title>The complete genome sequence of Neokomagataea sp. TBRC 2177.</title>
        <authorList>
            <person name="Charoenyingcharoen P."/>
            <person name="Yukphan P."/>
        </authorList>
    </citation>
    <scope>NUCLEOTIDE SEQUENCE [LARGE SCALE GENOMIC DNA]</scope>
    <source>
        <strain evidence="2 3">TBRC 2177</strain>
    </source>
</reference>
<comment type="caution">
    <text evidence="2">The sequence shown here is derived from an EMBL/GenBank/DDBJ whole genome shotgun (WGS) entry which is preliminary data.</text>
</comment>
<keyword evidence="1" id="KW-1133">Transmembrane helix</keyword>
<evidence type="ECO:0000256" key="1">
    <source>
        <dbReference type="SAM" id="Phobius"/>
    </source>
</evidence>
<keyword evidence="1" id="KW-0812">Transmembrane</keyword>
<evidence type="ECO:0000313" key="3">
    <source>
        <dbReference type="Proteomes" id="UP000677812"/>
    </source>
</evidence>
<keyword evidence="3" id="KW-1185">Reference proteome</keyword>
<dbReference type="Proteomes" id="UP000677812">
    <property type="component" value="Unassembled WGS sequence"/>
</dbReference>
<proteinExistence type="predicted"/>